<dbReference type="PANTHER" id="PTHR21581:SF33">
    <property type="entry name" value="D-ALANYL-D-ALANINE CARBOXYPEPTIDASE DACB"/>
    <property type="match status" value="1"/>
</dbReference>
<gene>
    <name evidence="8" type="ORF">IJ22_23580</name>
</gene>
<evidence type="ECO:0000256" key="4">
    <source>
        <dbReference type="ARBA" id="ARBA00022960"/>
    </source>
</evidence>
<evidence type="ECO:0000256" key="2">
    <source>
        <dbReference type="ARBA" id="ARBA00022729"/>
    </source>
</evidence>
<evidence type="ECO:0000313" key="9">
    <source>
        <dbReference type="Proteomes" id="UP000061660"/>
    </source>
</evidence>
<dbReference type="GO" id="GO:0009002">
    <property type="term" value="F:serine-type D-Ala-D-Ala carboxypeptidase activity"/>
    <property type="evidence" value="ECO:0007669"/>
    <property type="project" value="InterPro"/>
</dbReference>
<organism evidence="8 9">
    <name type="scientific">Paenibacillus naphthalenovorans</name>
    <dbReference type="NCBI Taxonomy" id="162209"/>
    <lineage>
        <taxon>Bacteria</taxon>
        <taxon>Bacillati</taxon>
        <taxon>Bacillota</taxon>
        <taxon>Bacilli</taxon>
        <taxon>Bacillales</taxon>
        <taxon>Paenibacillaceae</taxon>
        <taxon>Paenibacillus</taxon>
    </lineage>
</organism>
<comment type="similarity">
    <text evidence="1 7">Belongs to the peptidase S11 family.</text>
</comment>
<dbReference type="EMBL" id="CP013652">
    <property type="protein sequence ID" value="ALS22731.1"/>
    <property type="molecule type" value="Genomic_DNA"/>
</dbReference>
<dbReference type="AlphaFoldDB" id="A0A0U2IMI2"/>
<evidence type="ECO:0000256" key="7">
    <source>
        <dbReference type="RuleBase" id="RU004016"/>
    </source>
</evidence>
<dbReference type="InterPro" id="IPR018044">
    <property type="entry name" value="Peptidase_S11"/>
</dbReference>
<evidence type="ECO:0000256" key="1">
    <source>
        <dbReference type="ARBA" id="ARBA00007164"/>
    </source>
</evidence>
<dbReference type="PANTHER" id="PTHR21581">
    <property type="entry name" value="D-ALANYL-D-ALANINE CARBOXYPEPTIDASE"/>
    <property type="match status" value="1"/>
</dbReference>
<dbReference type="InterPro" id="IPR001967">
    <property type="entry name" value="Peptidase_S11_N"/>
</dbReference>
<keyword evidence="2" id="KW-0732">Signal</keyword>
<evidence type="ECO:0000256" key="5">
    <source>
        <dbReference type="ARBA" id="ARBA00022984"/>
    </source>
</evidence>
<dbReference type="GO" id="GO:0071555">
    <property type="term" value="P:cell wall organization"/>
    <property type="evidence" value="ECO:0007669"/>
    <property type="project" value="UniProtKB-KW"/>
</dbReference>
<dbReference type="GO" id="GO:0008360">
    <property type="term" value="P:regulation of cell shape"/>
    <property type="evidence" value="ECO:0007669"/>
    <property type="project" value="UniProtKB-KW"/>
</dbReference>
<name>A0A0U2IMI2_9BACL</name>
<keyword evidence="3" id="KW-0378">Hydrolase</keyword>
<proteinExistence type="inferred from homology"/>
<dbReference type="STRING" id="162209.IJ22_23580"/>
<sequence precursor="true">MGLPLGGGGFVSKGWLAGGFRMRKGCLLLLALLLVCTGGLLPAEVQAAPGVSTSAESAALIDVTSGRLLFSVQGDKPMRIASLTKIMTAIVAIEHGKLSDMAKVGKNAFGTEGSSIYLRLDEEMSLKDLLYGLMLRSGNDAAMTIAEHVGGSVEGFAFLMNEKARMIGMTNSSFKNPSGLDAEGHYSTANDMARLTAYALKNPVFQEIVKTKVKKVPNPNESWDYSWVNKNKMLSLYEGADGVKTGYTKLAKRCLVSSATRGGQQLAAVTLNDPNDWIDHARLLDYGFKHYPLVPFIRSGEPVLGTDLAAGGSFSYPAEEAERSRFTRQLVMNDAGSTAYRLGEAGHLQFLLDGKPIGSVPLYAKDSPRLHLNDRSSFSLTEMEMLNEARAREWLYILQALSRVLFTGQVK</sequence>
<dbReference type="Gene3D" id="3.40.710.10">
    <property type="entry name" value="DD-peptidase/beta-lactamase superfamily"/>
    <property type="match status" value="1"/>
</dbReference>
<dbReference type="PATRIC" id="fig|162209.4.peg.2507"/>
<keyword evidence="6" id="KW-0961">Cell wall biogenesis/degradation</keyword>
<evidence type="ECO:0000256" key="3">
    <source>
        <dbReference type="ARBA" id="ARBA00022801"/>
    </source>
</evidence>
<dbReference type="Pfam" id="PF00768">
    <property type="entry name" value="Peptidase_S11"/>
    <property type="match status" value="1"/>
</dbReference>
<dbReference type="InterPro" id="IPR012338">
    <property type="entry name" value="Beta-lactam/transpept-like"/>
</dbReference>
<keyword evidence="9" id="KW-1185">Reference proteome</keyword>
<keyword evidence="4" id="KW-0133">Cell shape</keyword>
<dbReference type="Proteomes" id="UP000061660">
    <property type="component" value="Chromosome"/>
</dbReference>
<dbReference type="PRINTS" id="PR00725">
    <property type="entry name" value="DADACBPTASE1"/>
</dbReference>
<keyword evidence="5" id="KW-0573">Peptidoglycan synthesis</keyword>
<dbReference type="SUPFAM" id="SSF56601">
    <property type="entry name" value="beta-lactamase/transpeptidase-like"/>
    <property type="match status" value="1"/>
</dbReference>
<dbReference type="GO" id="GO:0006508">
    <property type="term" value="P:proteolysis"/>
    <property type="evidence" value="ECO:0007669"/>
    <property type="project" value="InterPro"/>
</dbReference>
<protein>
    <submittedName>
        <fullName evidence="8">Peptidase M15</fullName>
    </submittedName>
</protein>
<accession>A0A0U2IMI2</accession>
<dbReference type="KEGG" id="pnp:IJ22_23580"/>
<reference evidence="8 9" key="2">
    <citation type="journal article" date="2016" name="Genome Announc.">
        <title>Complete Genome Sequences of Two Interactive Moderate Thermophiles, Paenibacillus napthalenovorans 32O-Y and Paenibacillus sp. 32O-W.</title>
        <authorList>
            <person name="Butler R.R.III."/>
            <person name="Wang J."/>
            <person name="Stark B.C."/>
            <person name="Pombert J.F."/>
        </authorList>
    </citation>
    <scope>NUCLEOTIDE SEQUENCE [LARGE SCALE GENOMIC DNA]</scope>
    <source>
        <strain evidence="8 9">32O-Y</strain>
    </source>
</reference>
<dbReference type="GO" id="GO:0009252">
    <property type="term" value="P:peptidoglycan biosynthetic process"/>
    <property type="evidence" value="ECO:0007669"/>
    <property type="project" value="UniProtKB-KW"/>
</dbReference>
<evidence type="ECO:0000313" key="8">
    <source>
        <dbReference type="EMBL" id="ALS22731.1"/>
    </source>
</evidence>
<reference evidence="9" key="1">
    <citation type="submission" date="2015-12" db="EMBL/GenBank/DDBJ databases">
        <title>Complete genome sequences of two moderately thermophilic Paenibacillus species.</title>
        <authorList>
            <person name="Butler R.III."/>
            <person name="Wang J."/>
            <person name="Stark B.C."/>
            <person name="Pombert J.-F."/>
        </authorList>
    </citation>
    <scope>NUCLEOTIDE SEQUENCE [LARGE SCALE GENOMIC DNA]</scope>
    <source>
        <strain evidence="9">32O-Y</strain>
    </source>
</reference>
<evidence type="ECO:0000256" key="6">
    <source>
        <dbReference type="ARBA" id="ARBA00023316"/>
    </source>
</evidence>